<feature type="compositionally biased region" description="Basic and acidic residues" evidence="1">
    <location>
        <begin position="342"/>
        <end position="355"/>
    </location>
</feature>
<feature type="compositionally biased region" description="Low complexity" evidence="1">
    <location>
        <begin position="382"/>
        <end position="393"/>
    </location>
</feature>
<accession>A0A5D3AXC7</accession>
<feature type="compositionally biased region" description="Basic and acidic residues" evidence="1">
    <location>
        <begin position="941"/>
        <end position="952"/>
    </location>
</feature>
<dbReference type="Proteomes" id="UP000322245">
    <property type="component" value="Unassembled WGS sequence"/>
</dbReference>
<feature type="region of interest" description="Disordered" evidence="1">
    <location>
        <begin position="342"/>
        <end position="538"/>
    </location>
</feature>
<dbReference type="EMBL" id="NIDF01000054">
    <property type="protein sequence ID" value="TYJ54730.1"/>
    <property type="molecule type" value="Genomic_DNA"/>
</dbReference>
<reference evidence="2 3" key="1">
    <citation type="submission" date="2017-05" db="EMBL/GenBank/DDBJ databases">
        <title>The Genome Sequence of Tsuchiyaea wingfieldii DSM 27421.</title>
        <authorList>
            <person name="Cuomo C."/>
            <person name="Passer A."/>
            <person name="Billmyre B."/>
            <person name="Heitman J."/>
        </authorList>
    </citation>
    <scope>NUCLEOTIDE SEQUENCE [LARGE SCALE GENOMIC DNA]</scope>
    <source>
        <strain evidence="2 3">DSM 27421</strain>
    </source>
</reference>
<sequence>MIPFIVQGIVTVWTAIAVYQMDIIHQNHFAIMADAFFHPALPIIPLLIVYSISAPSVYKVPELPSASFTSASSASLGWPAFPTPDGGALQPFLTYTEDGELLNTVASGPGAAKIMVEQLIHLTGAVVVSFLALLGGMKRVLNEHIDQAINELKASFAEGCRRYKVALQFYRTLEGELVRTMTLRYLRLFKDLQPPVPPTPEFGVHVPRHAPIRRALLCHPPGHVSLKSAVVVKTFWPQNLLVDRLSLQTSLCPPVSPPRLLLLPSLPSAPAAPSTDKDRSITKDSTSNSTVLEANRESSSPVNDLLEPSCKAEDPSNPSRSPGDTELIHEAKVNLECRIERQAAVGREPKERAHSTIDNTDTLQETSTGLPADCSPSSDAPTSTTIDSNISNTELPSTGNPPPRPIGEGTPEEADSSTGLQPSHPIGDDSTSSQAPPDAGSTTIDTRAHTAGTGDVAEHIGDERATSGPDPRHPIEVAPPFASAPSSSSSSISGPSPGDEPTNPGSNSDDNGHGGDATEETASSGPQTTDAVRAAESSRAPPVLFAPISYLENSGVQRMPGHWPIRHNSTRSNLARRIRSSSQRHSHPQSVHNPRRSAAHRPSSRRTASRVINSSSGDVRSSLLDRYTSIPRILRHEHRLVPRLGPHNMEGVQPAPVEEAIDEMGERLPQQIHPPSYERFDSNPAPPYFGYPEGHLDPDPPPLYHHHVPRNDMLAQHGREDPRDRAGLGEIEHHASAMALDNRVLGWLQQQNIQRATGRMDNDVAGWPVHNPYDHLPAPLLQGEPVALPSQLQDPAVTAYQIMNAGHVLPERYASQVAREEIPPQAAILPLQDVHQHLPAAPIYQPFRFMAGPQPGETRTYRPPQMDCIRRRLPRRQEYPLLFPKIRHGVILSRARSIVRDESGGGKRARGASWSSEGTVASWKIRGCGWERSALAEEREGGEGIMDLDHSSASESGLNVQSRRKRGRVDEDGGV</sequence>
<feature type="compositionally biased region" description="Basic and acidic residues" evidence="1">
    <location>
        <begin position="456"/>
        <end position="475"/>
    </location>
</feature>
<feature type="region of interest" description="Disordered" evidence="1">
    <location>
        <begin position="941"/>
        <end position="975"/>
    </location>
</feature>
<gene>
    <name evidence="2" type="ORF">B9479_004578</name>
</gene>
<feature type="region of interest" description="Disordered" evidence="1">
    <location>
        <begin position="557"/>
        <end position="615"/>
    </location>
</feature>
<feature type="compositionally biased region" description="Polar residues" evidence="1">
    <location>
        <begin position="356"/>
        <end position="381"/>
    </location>
</feature>
<feature type="compositionally biased region" description="Polar residues" evidence="1">
    <location>
        <begin position="429"/>
        <end position="445"/>
    </location>
</feature>
<feature type="compositionally biased region" description="Low complexity" evidence="1">
    <location>
        <begin position="478"/>
        <end position="497"/>
    </location>
</feature>
<evidence type="ECO:0000313" key="3">
    <source>
        <dbReference type="Proteomes" id="UP000322245"/>
    </source>
</evidence>
<feature type="compositionally biased region" description="Polar residues" evidence="1">
    <location>
        <begin position="520"/>
        <end position="530"/>
    </location>
</feature>
<feature type="compositionally biased region" description="Polar residues" evidence="1">
    <location>
        <begin position="283"/>
        <end position="302"/>
    </location>
</feature>
<dbReference type="AlphaFoldDB" id="A0A5D3AXC7"/>
<evidence type="ECO:0000256" key="1">
    <source>
        <dbReference type="SAM" id="MobiDB-lite"/>
    </source>
</evidence>
<evidence type="ECO:0000313" key="2">
    <source>
        <dbReference type="EMBL" id="TYJ54730.1"/>
    </source>
</evidence>
<protein>
    <submittedName>
        <fullName evidence="2">Uncharacterized protein</fullName>
    </submittedName>
</protein>
<proteinExistence type="predicted"/>
<feature type="compositionally biased region" description="Basic residues" evidence="1">
    <location>
        <begin position="564"/>
        <end position="608"/>
    </location>
</feature>
<name>A0A5D3AXC7_9TREE</name>
<comment type="caution">
    <text evidence="2">The sequence shown here is derived from an EMBL/GenBank/DDBJ whole genome shotgun (WGS) entry which is preliminary data.</text>
</comment>
<organism evidence="2 3">
    <name type="scientific">Cryptococcus floricola</name>
    <dbReference type="NCBI Taxonomy" id="2591691"/>
    <lineage>
        <taxon>Eukaryota</taxon>
        <taxon>Fungi</taxon>
        <taxon>Dikarya</taxon>
        <taxon>Basidiomycota</taxon>
        <taxon>Agaricomycotina</taxon>
        <taxon>Tremellomycetes</taxon>
        <taxon>Tremellales</taxon>
        <taxon>Cryptococcaceae</taxon>
        <taxon>Cryptococcus</taxon>
    </lineage>
</organism>
<keyword evidence="3" id="KW-1185">Reference proteome</keyword>
<feature type="region of interest" description="Disordered" evidence="1">
    <location>
        <begin position="266"/>
        <end position="325"/>
    </location>
</feature>